<evidence type="ECO:0000256" key="1">
    <source>
        <dbReference type="ARBA" id="ARBA00001970"/>
    </source>
</evidence>
<dbReference type="InterPro" id="IPR006311">
    <property type="entry name" value="TAT_signal"/>
</dbReference>
<evidence type="ECO:0000256" key="2">
    <source>
        <dbReference type="ARBA" id="ARBA00022559"/>
    </source>
</evidence>
<evidence type="ECO:0000313" key="13">
    <source>
        <dbReference type="Proteomes" id="UP000224130"/>
    </source>
</evidence>
<dbReference type="InterPro" id="IPR006314">
    <property type="entry name" value="Dyp_peroxidase"/>
</dbReference>
<dbReference type="SUPFAM" id="SSF54909">
    <property type="entry name" value="Dimeric alpha+beta barrel"/>
    <property type="match status" value="1"/>
</dbReference>
<evidence type="ECO:0000259" key="11">
    <source>
        <dbReference type="Pfam" id="PF20628"/>
    </source>
</evidence>
<feature type="domain" description="Dyp-type peroxidase C-terminal" evidence="11">
    <location>
        <begin position="220"/>
        <end position="396"/>
    </location>
</feature>
<keyword evidence="3" id="KW-0349">Heme</keyword>
<name>A0A2A9EZN3_9MICO</name>
<dbReference type="NCBIfam" id="TIGR01413">
    <property type="entry name" value="Dyp_perox_fam"/>
    <property type="match status" value="1"/>
</dbReference>
<protein>
    <submittedName>
        <fullName evidence="12">Dye decolorizing peroxidase</fullName>
    </submittedName>
</protein>
<evidence type="ECO:0000313" key="12">
    <source>
        <dbReference type="EMBL" id="PFG43609.1"/>
    </source>
</evidence>
<keyword evidence="5" id="KW-0732">Signal</keyword>
<dbReference type="InterPro" id="IPR048327">
    <property type="entry name" value="Dyp_perox_N"/>
</dbReference>
<dbReference type="InterPro" id="IPR048328">
    <property type="entry name" value="Dyp_perox_C"/>
</dbReference>
<dbReference type="EMBL" id="PDJJ01000001">
    <property type="protein sequence ID" value="PFG43609.1"/>
    <property type="molecule type" value="Genomic_DNA"/>
</dbReference>
<dbReference type="Proteomes" id="UP000224130">
    <property type="component" value="Unassembled WGS sequence"/>
</dbReference>
<gene>
    <name evidence="12" type="ORF">ATJ88_2315</name>
</gene>
<evidence type="ECO:0000256" key="3">
    <source>
        <dbReference type="ARBA" id="ARBA00022617"/>
    </source>
</evidence>
<evidence type="ECO:0000259" key="10">
    <source>
        <dbReference type="Pfam" id="PF04261"/>
    </source>
</evidence>
<proteinExistence type="inferred from homology"/>
<dbReference type="PROSITE" id="PS51318">
    <property type="entry name" value="TAT"/>
    <property type="match status" value="1"/>
</dbReference>
<keyword evidence="7" id="KW-0408">Iron</keyword>
<keyword evidence="2 12" id="KW-0575">Peroxidase</keyword>
<keyword evidence="6" id="KW-0560">Oxidoreductase</keyword>
<organism evidence="12 13">
    <name type="scientific">Isoptericola jiangsuensis</name>
    <dbReference type="NCBI Taxonomy" id="548579"/>
    <lineage>
        <taxon>Bacteria</taxon>
        <taxon>Bacillati</taxon>
        <taxon>Actinomycetota</taxon>
        <taxon>Actinomycetes</taxon>
        <taxon>Micrococcales</taxon>
        <taxon>Promicromonosporaceae</taxon>
        <taxon>Isoptericola</taxon>
    </lineage>
</organism>
<keyword evidence="4" id="KW-0479">Metal-binding</keyword>
<dbReference type="RefSeq" id="WP_098463942.1">
    <property type="nucleotide sequence ID" value="NZ_PDJJ01000001.1"/>
</dbReference>
<comment type="caution">
    <text evidence="12">The sequence shown here is derived from an EMBL/GenBank/DDBJ whole genome shotgun (WGS) entry which is preliminary data.</text>
</comment>
<comment type="similarity">
    <text evidence="8">Belongs to the DyP-type peroxidase family.</text>
</comment>
<feature type="domain" description="Dyp-type peroxidase N-terminal" evidence="10">
    <location>
        <begin position="67"/>
        <end position="208"/>
    </location>
</feature>
<dbReference type="PANTHER" id="PTHR30521">
    <property type="entry name" value="DEFERROCHELATASE/PEROXIDASE"/>
    <property type="match status" value="1"/>
</dbReference>
<feature type="region of interest" description="Disordered" evidence="9">
    <location>
        <begin position="41"/>
        <end position="62"/>
    </location>
</feature>
<feature type="region of interest" description="Disordered" evidence="9">
    <location>
        <begin position="280"/>
        <end position="301"/>
    </location>
</feature>
<evidence type="ECO:0000256" key="6">
    <source>
        <dbReference type="ARBA" id="ARBA00023002"/>
    </source>
</evidence>
<evidence type="ECO:0000256" key="7">
    <source>
        <dbReference type="ARBA" id="ARBA00023004"/>
    </source>
</evidence>
<evidence type="ECO:0000256" key="8">
    <source>
        <dbReference type="ARBA" id="ARBA00025737"/>
    </source>
</evidence>
<evidence type="ECO:0000256" key="4">
    <source>
        <dbReference type="ARBA" id="ARBA00022723"/>
    </source>
</evidence>
<dbReference type="GO" id="GO:0005829">
    <property type="term" value="C:cytosol"/>
    <property type="evidence" value="ECO:0007669"/>
    <property type="project" value="TreeGrafter"/>
</dbReference>
<dbReference type="PANTHER" id="PTHR30521:SF4">
    <property type="entry name" value="DEFERROCHELATASE"/>
    <property type="match status" value="1"/>
</dbReference>
<dbReference type="PROSITE" id="PS51404">
    <property type="entry name" value="DYP_PEROXIDASE"/>
    <property type="match status" value="1"/>
</dbReference>
<dbReference type="OrthoDB" id="9781066at2"/>
<dbReference type="Pfam" id="PF04261">
    <property type="entry name" value="Dyp_perox_N"/>
    <property type="match status" value="1"/>
</dbReference>
<keyword evidence="13" id="KW-1185">Reference proteome</keyword>
<reference evidence="12 13" key="1">
    <citation type="submission" date="2017-10" db="EMBL/GenBank/DDBJ databases">
        <title>Sequencing the genomes of 1000 actinobacteria strains.</title>
        <authorList>
            <person name="Klenk H.-P."/>
        </authorList>
    </citation>
    <scope>NUCLEOTIDE SEQUENCE [LARGE SCALE GENOMIC DNA]</scope>
    <source>
        <strain evidence="12 13">DSM 21863</strain>
    </source>
</reference>
<dbReference type="GO" id="GO:0004601">
    <property type="term" value="F:peroxidase activity"/>
    <property type="evidence" value="ECO:0007669"/>
    <property type="project" value="UniProtKB-KW"/>
</dbReference>
<dbReference type="AlphaFoldDB" id="A0A2A9EZN3"/>
<dbReference type="Pfam" id="PF20628">
    <property type="entry name" value="Dyp_perox_C"/>
    <property type="match status" value="1"/>
</dbReference>
<accession>A0A2A9EZN3</accession>
<sequence>MAAPDRSPRTGRAGSTRRQFLLSGAVAGVGAAAAIGADQLLRPPATADPPPAAPHGQESVPFHGEHQAGIATPAQAHATFLGLDLRDDVDREALARLMRIVSDDAARLTRGEPALADSEPELALSPARLTVTFAFGPRLVARASGVAPAWLRPLPEFTVDRLLPELSDGDLLVQVAADDPLTVAHAVRMILKDTRSFTTVRWVQHGFRRAYGTERPGTTMRNLFGQVDGTVNPEPGTTDFDEVVWCTDGWLAGGTSMVLRRIAMHLDTWDELDRSGREQSVGRYLGNGAPLTGTRERDEPDFTATTPLGFPVIGEFSHVRRARGDDPTQRIFRRGYSFDGVPAGGEVSDSGLIFVSFQADVDRQFTPMQQRLADLDLLNEWTTPVGSAVFAVPPGCAEGGFVGETLLT</sequence>
<evidence type="ECO:0000256" key="9">
    <source>
        <dbReference type="SAM" id="MobiDB-lite"/>
    </source>
</evidence>
<dbReference type="GO" id="GO:0020037">
    <property type="term" value="F:heme binding"/>
    <property type="evidence" value="ECO:0007669"/>
    <property type="project" value="InterPro"/>
</dbReference>
<dbReference type="GO" id="GO:0046872">
    <property type="term" value="F:metal ion binding"/>
    <property type="evidence" value="ECO:0007669"/>
    <property type="project" value="UniProtKB-KW"/>
</dbReference>
<comment type="cofactor">
    <cofactor evidence="1">
        <name>heme b</name>
        <dbReference type="ChEBI" id="CHEBI:60344"/>
    </cofactor>
</comment>
<dbReference type="InterPro" id="IPR011008">
    <property type="entry name" value="Dimeric_a/b-barrel"/>
</dbReference>
<evidence type="ECO:0000256" key="5">
    <source>
        <dbReference type="ARBA" id="ARBA00022729"/>
    </source>
</evidence>